<dbReference type="InterPro" id="IPR003347">
    <property type="entry name" value="JmjC_dom"/>
</dbReference>
<organism evidence="19 20">
    <name type="scientific">Conger conger</name>
    <name type="common">Conger eel</name>
    <name type="synonym">Muraena conger</name>
    <dbReference type="NCBI Taxonomy" id="82655"/>
    <lineage>
        <taxon>Eukaryota</taxon>
        <taxon>Metazoa</taxon>
        <taxon>Chordata</taxon>
        <taxon>Craniata</taxon>
        <taxon>Vertebrata</taxon>
        <taxon>Euteleostomi</taxon>
        <taxon>Actinopterygii</taxon>
        <taxon>Neopterygii</taxon>
        <taxon>Teleostei</taxon>
        <taxon>Anguilliformes</taxon>
        <taxon>Congridae</taxon>
        <taxon>Conger</taxon>
    </lineage>
</organism>
<evidence type="ECO:0000256" key="9">
    <source>
        <dbReference type="ARBA" id="ARBA00023163"/>
    </source>
</evidence>
<dbReference type="Gene3D" id="2.60.120.650">
    <property type="entry name" value="Cupin"/>
    <property type="match status" value="1"/>
</dbReference>
<dbReference type="PANTHER" id="PTHR13096:SF7">
    <property type="entry name" value="RIBOSOMAL OXYGENASE 2"/>
    <property type="match status" value="1"/>
</dbReference>
<comment type="similarity">
    <text evidence="11">Belongs to the ROX family. MINA53 subfamily.</text>
</comment>
<keyword evidence="10 15" id="KW-0539">Nucleus</keyword>
<protein>
    <recommendedName>
        <fullName evidence="15">Bifunctional lysine-specific demethylase and histidyl-hydroxylase</fullName>
        <ecNumber evidence="15">1.14.11.-</ecNumber>
    </recommendedName>
</protein>
<sequence>MVVHVACVAFCWVNACTAKKRTLPMPKKGNPAAAEGEEVPSKQRKTGPSAVPTPLNFTSPSSLFQSLIAPLGLQEFFQEYWEKKPLFLQRSDPGLATYYQSLFQLSDLKALCGQGIVYDRDVVLCRCVNGKKNVLSKQGRVNYSQLKKDFEQKKVTLQFHQPQRFKDELWQIQEKLECFFGALVGSNVYITPQESQGLPAHYDDVEVFILQLEGEKHWRLYEPTVPLAQEYSLEPEERIGSPTHDITLKAGDLLYFPRGTIHQADTPVGVDHSTHLTISTYQKMSWGDFLLDVFPSFLFDSMRSDITLRAGLPRKLLTVASPPPGTTKQLCSFMRDLADKMERGQLEPHSVGMKRDFVSNRLPPYVQDDLAFTPAGKMPALEDLVSMKFVDHILVTVEPSEEITDEAVELVVFLLHSLANSREDHMMGNDAEEEQKHGSRGLRFALSHLPALRQLQSGERHLVANLQLDQDADKLNLALSLWSEGLLMVC</sequence>
<evidence type="ECO:0000256" key="6">
    <source>
        <dbReference type="ARBA" id="ARBA00023002"/>
    </source>
</evidence>
<evidence type="ECO:0000313" key="19">
    <source>
        <dbReference type="EMBL" id="KAJ8275974.1"/>
    </source>
</evidence>
<keyword evidence="20" id="KW-1185">Reference proteome</keyword>
<evidence type="ECO:0000256" key="3">
    <source>
        <dbReference type="ARBA" id="ARBA00022553"/>
    </source>
</evidence>
<evidence type="ECO:0000256" key="11">
    <source>
        <dbReference type="ARBA" id="ARBA00034314"/>
    </source>
</evidence>
<dbReference type="Gene3D" id="1.10.10.1500">
    <property type="entry name" value="JmjC domain-containing ribosomal oxygenase (ROX), dimer domain"/>
    <property type="match status" value="1"/>
</dbReference>
<evidence type="ECO:0000256" key="17">
    <source>
        <dbReference type="SAM" id="SignalP"/>
    </source>
</evidence>
<gene>
    <name evidence="19" type="ORF">COCON_G00077260</name>
</gene>
<dbReference type="GO" id="GO:0032453">
    <property type="term" value="F:histone H3K4 demethylase activity"/>
    <property type="evidence" value="ECO:0007669"/>
    <property type="project" value="TreeGrafter"/>
</dbReference>
<dbReference type="Pfam" id="PF08007">
    <property type="entry name" value="JmjC_2"/>
    <property type="match status" value="1"/>
</dbReference>
<comment type="cofactor">
    <cofactor evidence="15">
        <name>Fe(2+)</name>
        <dbReference type="ChEBI" id="CHEBI:29033"/>
    </cofactor>
    <text evidence="15">Binds 1 Fe(2+) ion per subunit.</text>
</comment>
<comment type="catalytic activity">
    <reaction evidence="14">
        <text>L-histidyl-[protein] + 2-oxoglutarate + O2 = (3S)-3-hydroxy-L-histidyl-[protein] + succinate + CO2</text>
        <dbReference type="Rhea" id="RHEA:54256"/>
        <dbReference type="Rhea" id="RHEA-COMP:9745"/>
        <dbReference type="Rhea" id="RHEA-COMP:13840"/>
        <dbReference type="ChEBI" id="CHEBI:15379"/>
        <dbReference type="ChEBI" id="CHEBI:16526"/>
        <dbReference type="ChEBI" id="CHEBI:16810"/>
        <dbReference type="ChEBI" id="CHEBI:29979"/>
        <dbReference type="ChEBI" id="CHEBI:30031"/>
        <dbReference type="ChEBI" id="CHEBI:138021"/>
        <dbReference type="EC" id="1.14.11.79"/>
    </reaction>
</comment>
<keyword evidence="4 15" id="KW-0479">Metal-binding</keyword>
<dbReference type="PROSITE" id="PS51184">
    <property type="entry name" value="JMJC"/>
    <property type="match status" value="1"/>
</dbReference>
<dbReference type="OrthoDB" id="425950at2759"/>
<dbReference type="EMBL" id="JAFJMO010000005">
    <property type="protein sequence ID" value="KAJ8275974.1"/>
    <property type="molecule type" value="Genomic_DNA"/>
</dbReference>
<dbReference type="Pfam" id="PF20514">
    <property type="entry name" value="WHD_ROXA"/>
    <property type="match status" value="1"/>
</dbReference>
<comment type="function">
    <text evidence="12">Oxygenase that can act as both a histone lysine demethylase and a ribosomal histidine hydroxylase. Is involved in the demethylation of trimethylated 'Lys-9' on histone H3 (H3K9me3), leading to an increase in ribosomal RNA expression. Also catalyzes the hydroxylation of 60S ribosomal protein L27a on 'His-39'. May play an important role in cell growth and survival. May be involved in ribosome biogenesis, most likely during the assembly process of pre-ribosomal particles.</text>
</comment>
<dbReference type="Gene3D" id="3.90.930.40">
    <property type="match status" value="1"/>
</dbReference>
<feature type="chain" id="PRO_5040199193" description="Bifunctional lysine-specific demethylase and histidyl-hydroxylase" evidence="17">
    <location>
        <begin position="19"/>
        <end position="490"/>
    </location>
</feature>
<feature type="domain" description="JmjC" evidence="18">
    <location>
        <begin position="161"/>
        <end position="297"/>
    </location>
</feature>
<evidence type="ECO:0000256" key="5">
    <source>
        <dbReference type="ARBA" id="ARBA00022964"/>
    </source>
</evidence>
<comment type="subcellular location">
    <subcellularLocation>
        <location evidence="1">Nucleus</location>
        <location evidence="1">Nucleolus</location>
    </subcellularLocation>
</comment>
<dbReference type="GO" id="GO:0051864">
    <property type="term" value="F:histone H3K36 demethylase activity"/>
    <property type="evidence" value="ECO:0007669"/>
    <property type="project" value="TreeGrafter"/>
</dbReference>
<keyword evidence="6 15" id="KW-0560">Oxidoreductase</keyword>
<evidence type="ECO:0000313" key="20">
    <source>
        <dbReference type="Proteomes" id="UP001152803"/>
    </source>
</evidence>
<keyword evidence="5 15" id="KW-0223">Dioxygenase</keyword>
<dbReference type="AlphaFoldDB" id="A0A9Q1I0I8"/>
<evidence type="ECO:0000256" key="15">
    <source>
        <dbReference type="RuleBase" id="RU366061"/>
    </source>
</evidence>
<evidence type="ECO:0000256" key="16">
    <source>
        <dbReference type="SAM" id="MobiDB-lite"/>
    </source>
</evidence>
<comment type="caution">
    <text evidence="19">The sequence shown here is derived from an EMBL/GenBank/DDBJ whole genome shotgun (WGS) entry which is preliminary data.</text>
</comment>
<evidence type="ECO:0000256" key="2">
    <source>
        <dbReference type="ARBA" id="ARBA00022517"/>
    </source>
</evidence>
<dbReference type="GO" id="GO:0036139">
    <property type="term" value="F:peptidyl-histidine dioxygenase activity"/>
    <property type="evidence" value="ECO:0007669"/>
    <property type="project" value="UniProtKB-EC"/>
</dbReference>
<comment type="catalytic activity">
    <reaction evidence="13">
        <text>L-histidyl-[ribosomal protein uL15] + 2-oxoglutarate + O2 = (3S)-3-hydroxy-L-histidyl-[ribosomal protein uL15] + succinate + CO2</text>
        <dbReference type="Rhea" id="RHEA:54024"/>
        <dbReference type="Rhea" id="RHEA-COMP:13760"/>
        <dbReference type="Rhea" id="RHEA-COMP:13761"/>
        <dbReference type="ChEBI" id="CHEBI:15379"/>
        <dbReference type="ChEBI" id="CHEBI:16526"/>
        <dbReference type="ChEBI" id="CHEBI:16810"/>
        <dbReference type="ChEBI" id="CHEBI:29979"/>
        <dbReference type="ChEBI" id="CHEBI:30031"/>
        <dbReference type="ChEBI" id="CHEBI:138021"/>
    </reaction>
</comment>
<dbReference type="InterPro" id="IPR039994">
    <property type="entry name" value="NO66-like"/>
</dbReference>
<evidence type="ECO:0000256" key="12">
    <source>
        <dbReference type="ARBA" id="ARBA00046256"/>
    </source>
</evidence>
<evidence type="ECO:0000256" key="14">
    <source>
        <dbReference type="ARBA" id="ARBA00049465"/>
    </source>
</evidence>
<evidence type="ECO:0000256" key="8">
    <source>
        <dbReference type="ARBA" id="ARBA00023015"/>
    </source>
</evidence>
<dbReference type="PANTHER" id="PTHR13096">
    <property type="entry name" value="MINA53 MYC INDUCED NUCLEAR ANTIGEN"/>
    <property type="match status" value="1"/>
</dbReference>
<reference evidence="19" key="1">
    <citation type="journal article" date="2023" name="Science">
        <title>Genome structures resolve the early diversification of teleost fishes.</title>
        <authorList>
            <person name="Parey E."/>
            <person name="Louis A."/>
            <person name="Montfort J."/>
            <person name="Bouchez O."/>
            <person name="Roques C."/>
            <person name="Iampietro C."/>
            <person name="Lluch J."/>
            <person name="Castinel A."/>
            <person name="Donnadieu C."/>
            <person name="Desvignes T."/>
            <person name="Floi Bucao C."/>
            <person name="Jouanno E."/>
            <person name="Wen M."/>
            <person name="Mejri S."/>
            <person name="Dirks R."/>
            <person name="Jansen H."/>
            <person name="Henkel C."/>
            <person name="Chen W.J."/>
            <person name="Zahm M."/>
            <person name="Cabau C."/>
            <person name="Klopp C."/>
            <person name="Thompson A.W."/>
            <person name="Robinson-Rechavi M."/>
            <person name="Braasch I."/>
            <person name="Lecointre G."/>
            <person name="Bobe J."/>
            <person name="Postlethwait J.H."/>
            <person name="Berthelot C."/>
            <person name="Roest Crollius H."/>
            <person name="Guiguen Y."/>
        </authorList>
    </citation>
    <scope>NUCLEOTIDE SEQUENCE</scope>
    <source>
        <strain evidence="19">Concon-B</strain>
    </source>
</reference>
<proteinExistence type="inferred from homology"/>
<dbReference type="GO" id="GO:0042254">
    <property type="term" value="P:ribosome biogenesis"/>
    <property type="evidence" value="ECO:0007669"/>
    <property type="project" value="UniProtKB-KW"/>
</dbReference>
<dbReference type="EC" id="1.14.11.-" evidence="15"/>
<evidence type="ECO:0000256" key="1">
    <source>
        <dbReference type="ARBA" id="ARBA00004604"/>
    </source>
</evidence>
<dbReference type="GO" id="GO:0005506">
    <property type="term" value="F:iron ion binding"/>
    <property type="evidence" value="ECO:0007669"/>
    <property type="project" value="UniProtKB-UniRule"/>
</dbReference>
<keyword evidence="3" id="KW-0597">Phosphoprotein</keyword>
<evidence type="ECO:0000256" key="13">
    <source>
        <dbReference type="ARBA" id="ARBA00047687"/>
    </source>
</evidence>
<evidence type="ECO:0000256" key="4">
    <source>
        <dbReference type="ARBA" id="ARBA00022723"/>
    </source>
</evidence>
<keyword evidence="17" id="KW-0732">Signal</keyword>
<dbReference type="InterPro" id="IPR046799">
    <property type="entry name" value="ROXA-like_wH"/>
</dbReference>
<evidence type="ECO:0000256" key="7">
    <source>
        <dbReference type="ARBA" id="ARBA00023004"/>
    </source>
</evidence>
<accession>A0A9Q1I0I8</accession>
<evidence type="ECO:0000256" key="10">
    <source>
        <dbReference type="ARBA" id="ARBA00023242"/>
    </source>
</evidence>
<evidence type="ECO:0000259" key="18">
    <source>
        <dbReference type="PROSITE" id="PS51184"/>
    </source>
</evidence>
<dbReference type="Proteomes" id="UP001152803">
    <property type="component" value="Unassembled WGS sequence"/>
</dbReference>
<keyword evidence="2" id="KW-0690">Ribosome biogenesis</keyword>
<name>A0A9Q1I0I8_CONCO</name>
<dbReference type="GO" id="GO:0005730">
    <property type="term" value="C:nucleolus"/>
    <property type="evidence" value="ECO:0007669"/>
    <property type="project" value="UniProtKB-SubCell"/>
</dbReference>
<dbReference type="SUPFAM" id="SSF51197">
    <property type="entry name" value="Clavaminate synthase-like"/>
    <property type="match status" value="1"/>
</dbReference>
<feature type="signal peptide" evidence="17">
    <location>
        <begin position="1"/>
        <end position="18"/>
    </location>
</feature>
<feature type="region of interest" description="Disordered" evidence="16">
    <location>
        <begin position="24"/>
        <end position="52"/>
    </location>
</feature>
<keyword evidence="7 15" id="KW-0408">Iron</keyword>
<keyword evidence="8 15" id="KW-0805">Transcription regulation</keyword>
<keyword evidence="9 15" id="KW-0804">Transcription</keyword>